<feature type="active site" evidence="9">
    <location>
        <position position="226"/>
    </location>
</feature>
<protein>
    <recommendedName>
        <fullName evidence="7 8">tRNA-splicing endonuclease subunit Sen34</fullName>
        <ecNumber evidence="2 8">4.6.1.16</ecNumber>
    </recommendedName>
</protein>
<dbReference type="Pfam" id="PF26577">
    <property type="entry name" value="TSEN34_N"/>
    <property type="match status" value="1"/>
</dbReference>
<comment type="similarity">
    <text evidence="1 8">Belongs to the tRNA-intron endonuclease family.</text>
</comment>
<dbReference type="GO" id="GO:0000214">
    <property type="term" value="C:tRNA-intron endonuclease complex"/>
    <property type="evidence" value="ECO:0007669"/>
    <property type="project" value="UniProtKB-UniRule"/>
</dbReference>
<evidence type="ECO:0000256" key="8">
    <source>
        <dbReference type="PIRNR" id="PIRNR017250"/>
    </source>
</evidence>
<evidence type="ECO:0000256" key="4">
    <source>
        <dbReference type="ARBA" id="ARBA00023239"/>
    </source>
</evidence>
<comment type="function">
    <text evidence="5">Constitutes one of the two catalytic subunit of the tRNA-splicing endonuclease complex, a complex responsible for identification and cleavage of the splice sites in pre-tRNA. It cleaves pre-tRNA at the 5'- and 3'-splice sites to release the intron. The products are an intron and two tRNA half-molecules bearing 2',3'-cyclic phosphate and 5'-OH termini. There are no conserved sequences at the splice sites, but the intron is invariably located at the same site in the gene, placing the splice sites an invariant distance from the constant structural features of the tRNA body. It probably carries the active site for 3'-splice site cleavage.</text>
</comment>
<evidence type="ECO:0000256" key="7">
    <source>
        <dbReference type="ARBA" id="ARBA00070870"/>
    </source>
</evidence>
<keyword evidence="12" id="KW-0540">Nuclease</keyword>
<dbReference type="EC" id="4.6.1.16" evidence="2 8"/>
<keyword evidence="4 8" id="KW-0456">Lyase</keyword>
<evidence type="ECO:0000256" key="5">
    <source>
        <dbReference type="ARBA" id="ARBA00059865"/>
    </source>
</evidence>
<dbReference type="PANTHER" id="PTHR13070:SF0">
    <property type="entry name" value="TRNA-SPLICING ENDONUCLEASE SUBUNIT SEN34"/>
    <property type="match status" value="1"/>
</dbReference>
<keyword evidence="12" id="KW-0255">Endonuclease</keyword>
<dbReference type="FunFam" id="3.40.1350.10:FF:000008">
    <property type="entry name" value="tRNA-splicing endonuclease subunit Sen34"/>
    <property type="match status" value="1"/>
</dbReference>
<proteinExistence type="inferred from homology"/>
<dbReference type="AlphaFoldDB" id="A0A9P6VYJ0"/>
<organism evidence="12 13">
    <name type="scientific">Maudiozyma exigua</name>
    <name type="common">Yeast</name>
    <name type="synonym">Kazachstania exigua</name>
    <dbReference type="NCBI Taxonomy" id="34358"/>
    <lineage>
        <taxon>Eukaryota</taxon>
        <taxon>Fungi</taxon>
        <taxon>Dikarya</taxon>
        <taxon>Ascomycota</taxon>
        <taxon>Saccharomycotina</taxon>
        <taxon>Saccharomycetes</taxon>
        <taxon>Saccharomycetales</taxon>
        <taxon>Saccharomycetaceae</taxon>
        <taxon>Maudiozyma</taxon>
    </lineage>
</organism>
<evidence type="ECO:0000256" key="3">
    <source>
        <dbReference type="ARBA" id="ARBA00022694"/>
    </source>
</evidence>
<evidence type="ECO:0000313" key="13">
    <source>
        <dbReference type="Proteomes" id="UP000750334"/>
    </source>
</evidence>
<keyword evidence="12" id="KW-0378">Hydrolase</keyword>
<dbReference type="GO" id="GO:0000213">
    <property type="term" value="F:tRNA-intron lyase activity"/>
    <property type="evidence" value="ECO:0007669"/>
    <property type="project" value="UniProtKB-UniRule"/>
</dbReference>
<name>A0A9P6VYJ0_MAUEX</name>
<evidence type="ECO:0000256" key="6">
    <source>
        <dbReference type="ARBA" id="ARBA00062123"/>
    </source>
</evidence>
<keyword evidence="3 8" id="KW-0819">tRNA processing</keyword>
<keyword evidence="13" id="KW-1185">Reference proteome</keyword>
<dbReference type="Gene3D" id="3.40.1350.10">
    <property type="match status" value="1"/>
</dbReference>
<evidence type="ECO:0000256" key="9">
    <source>
        <dbReference type="PIRSR" id="PIRSR017250-50"/>
    </source>
</evidence>
<evidence type="ECO:0000259" key="10">
    <source>
        <dbReference type="Pfam" id="PF01974"/>
    </source>
</evidence>
<feature type="active site" evidence="9">
    <location>
        <position position="218"/>
    </location>
</feature>
<dbReference type="CDD" id="cd22363">
    <property type="entry name" value="tRNA-intron_lyase_C"/>
    <property type="match status" value="1"/>
</dbReference>
<dbReference type="InterPro" id="IPR059049">
    <property type="entry name" value="TSEN34_N"/>
</dbReference>
<sequence length="296" mass="33319">MTVTINLIGGSECYNSLLTPLVFNIDDIKKLRELGICGILSGTLPTASQQNIFLTVPLKLMVEEAIWLHIKGLAKFKVLRCNLLDSINEILEKDGEQIEKTAKLRLKKSFDLQREYKKEQHLLKLERLGITDSERIEKNVNGNDKLLEAALFIETPTTSNLLNNIHLSSVGWGISDKLLKILISQYGNWDNYLLFQALRDKGYVLAPGGRFGGKFIAYPGDPLRYHSHMIIRDALHYREQPIDFLELAANARLGTGVKKIWVIGSSTETDKGPTNNDKAIVDDNISFYSIEWAGFG</sequence>
<feature type="active site" evidence="9">
    <location>
        <position position="259"/>
    </location>
</feature>
<dbReference type="InterPro" id="IPR011856">
    <property type="entry name" value="tRNA_endonuc-like_dom_sf"/>
</dbReference>
<dbReference type="InterPro" id="IPR006677">
    <property type="entry name" value="tRNA_intron_Endonuc_cat-like"/>
</dbReference>
<evidence type="ECO:0000259" key="11">
    <source>
        <dbReference type="Pfam" id="PF26577"/>
    </source>
</evidence>
<dbReference type="InterPro" id="IPR036167">
    <property type="entry name" value="tRNA_intron_Endo_cat-like_sf"/>
</dbReference>
<dbReference type="InterPro" id="IPR016690">
    <property type="entry name" value="TSEN34"/>
</dbReference>
<dbReference type="SUPFAM" id="SSF53032">
    <property type="entry name" value="tRNA-intron endonuclease catalytic domain-like"/>
    <property type="match status" value="1"/>
</dbReference>
<dbReference type="PIRSF" id="PIRSF017250">
    <property type="entry name" value="tRNA_splic_SEN34"/>
    <property type="match status" value="1"/>
</dbReference>
<evidence type="ECO:0000313" key="12">
    <source>
        <dbReference type="EMBL" id="KAG0658612.1"/>
    </source>
</evidence>
<feature type="domain" description="TSEN34 N-terminal" evidence="11">
    <location>
        <begin position="19"/>
        <end position="76"/>
    </location>
</feature>
<dbReference type="NCBIfam" id="TIGR00324">
    <property type="entry name" value="endA"/>
    <property type="match status" value="1"/>
</dbReference>
<evidence type="ECO:0000256" key="2">
    <source>
        <dbReference type="ARBA" id="ARBA00012573"/>
    </source>
</evidence>
<feature type="domain" description="tRNA intron endonuclease catalytic" evidence="10">
    <location>
        <begin position="189"/>
        <end position="266"/>
    </location>
</feature>
<dbReference type="PANTHER" id="PTHR13070">
    <property type="entry name" value="TRNA-SPLICING ENDONUCLEASE SUBUNIT SEN34-RELATED"/>
    <property type="match status" value="1"/>
</dbReference>
<evidence type="ECO:0000256" key="1">
    <source>
        <dbReference type="ARBA" id="ARBA00008078"/>
    </source>
</evidence>
<dbReference type="GO" id="GO:0003676">
    <property type="term" value="F:nucleic acid binding"/>
    <property type="evidence" value="ECO:0007669"/>
    <property type="project" value="InterPro"/>
</dbReference>
<reference evidence="12 13" key="1">
    <citation type="submission" date="2020-11" db="EMBL/GenBank/DDBJ databases">
        <title>Kefir isolates.</title>
        <authorList>
            <person name="Marcisauskas S."/>
            <person name="Kim Y."/>
            <person name="Blasche S."/>
        </authorList>
    </citation>
    <scope>NUCLEOTIDE SEQUENCE [LARGE SCALE GENOMIC DNA]</scope>
    <source>
        <strain evidence="12 13">OG2</strain>
    </source>
</reference>
<dbReference type="EMBL" id="PUHR01000208">
    <property type="protein sequence ID" value="KAG0658612.1"/>
    <property type="molecule type" value="Genomic_DNA"/>
</dbReference>
<comment type="subunit">
    <text evidence="6">Heterotetramer composed of SEN2, SEN15, SEN34 and SEN54. Interacts directly with SEN15.</text>
</comment>
<dbReference type="GO" id="GO:0000379">
    <property type="term" value="P:tRNA-type intron splice site recognition and cleavage"/>
    <property type="evidence" value="ECO:0007669"/>
    <property type="project" value="UniProtKB-UniRule"/>
</dbReference>
<gene>
    <name evidence="12" type="primary">SEN34</name>
    <name evidence="12" type="ORF">C6P45_002106</name>
</gene>
<dbReference type="Pfam" id="PF01974">
    <property type="entry name" value="tRNA_int_endo"/>
    <property type="match status" value="1"/>
</dbReference>
<dbReference type="InterPro" id="IPR006676">
    <property type="entry name" value="tRNA_splic"/>
</dbReference>
<dbReference type="OrthoDB" id="48041at2759"/>
<comment type="caution">
    <text evidence="12">The sequence shown here is derived from an EMBL/GenBank/DDBJ whole genome shotgun (WGS) entry which is preliminary data.</text>
</comment>
<accession>A0A9P6VYJ0</accession>
<dbReference type="Proteomes" id="UP000750334">
    <property type="component" value="Unassembled WGS sequence"/>
</dbReference>